<keyword evidence="1" id="KW-0812">Transmembrane</keyword>
<organism evidence="2 3">
    <name type="scientific">Bosea robiniae</name>
    <dbReference type="NCBI Taxonomy" id="1036780"/>
    <lineage>
        <taxon>Bacteria</taxon>
        <taxon>Pseudomonadati</taxon>
        <taxon>Pseudomonadota</taxon>
        <taxon>Alphaproteobacteria</taxon>
        <taxon>Hyphomicrobiales</taxon>
        <taxon>Boseaceae</taxon>
        <taxon>Bosea</taxon>
    </lineage>
</organism>
<keyword evidence="1" id="KW-0472">Membrane</keyword>
<keyword evidence="1" id="KW-1133">Transmembrane helix</keyword>
<keyword evidence="3" id="KW-1185">Reference proteome</keyword>
<dbReference type="Proteomes" id="UP000199468">
    <property type="component" value="Unassembled WGS sequence"/>
</dbReference>
<evidence type="ECO:0000256" key="1">
    <source>
        <dbReference type="SAM" id="Phobius"/>
    </source>
</evidence>
<name>A0ABY0NKK0_9HYPH</name>
<reference evidence="2 3" key="1">
    <citation type="submission" date="2016-10" db="EMBL/GenBank/DDBJ databases">
        <authorList>
            <person name="Varghese N."/>
            <person name="Submissions S."/>
        </authorList>
    </citation>
    <scope>NUCLEOTIDE SEQUENCE [LARGE SCALE GENOMIC DNA]</scope>
    <source>
        <strain evidence="2 3">DSM 26672</strain>
    </source>
</reference>
<evidence type="ECO:0000313" key="3">
    <source>
        <dbReference type="Proteomes" id="UP000199468"/>
    </source>
</evidence>
<gene>
    <name evidence="2" type="ORF">SAMN05421844_101446</name>
</gene>
<accession>A0ABY0NKK0</accession>
<protein>
    <submittedName>
        <fullName evidence="2">Uncharacterized protein</fullName>
    </submittedName>
</protein>
<sequence>MESLLTVLLSLIVLPALGGATLGIASAVWQTATAESTPKWQRYLWFLAAGYVLLNLPHFLGALALGSGQ</sequence>
<comment type="caution">
    <text evidence="2">The sequence shown here is derived from an EMBL/GenBank/DDBJ whole genome shotgun (WGS) entry which is preliminary data.</text>
</comment>
<dbReference type="EMBL" id="FNBZ01000001">
    <property type="protein sequence ID" value="SDF36863.1"/>
    <property type="molecule type" value="Genomic_DNA"/>
</dbReference>
<evidence type="ECO:0000313" key="2">
    <source>
        <dbReference type="EMBL" id="SDF36863.1"/>
    </source>
</evidence>
<feature type="transmembrane region" description="Helical" evidence="1">
    <location>
        <begin position="44"/>
        <end position="65"/>
    </location>
</feature>
<proteinExistence type="predicted"/>